<sequence>MAKAHAVTQAESPRFARHGGRLDDARSHYPDAPTPWLDLSTGINPRPWVPASFDFDSGPLPEMSSLRRLERAAAAFFGCAPEQVAAVPGSEVALRLLPFIGLPRPLVAASPTYGTHREVAEHAVSHAALAEQADSGGTLLLANPNNPDGLLRTHDELLALAARASAASGAVVIDEAFADVDPSISIVPHLRKAANVTVLRSFGKFFGLAGVRLGFVVGNATVIDRMRALLGDWPVSTQAIIWSTAGYSDAAWITKTRTWLRAQAARLDALLAAHGLQAGGACPLFRLVEHPGAWDIFDLLARAGILTRPFDAQPNWLRFGLPADDAAFDRLDRALARG</sequence>
<evidence type="ECO:0000256" key="1">
    <source>
        <dbReference type="ARBA" id="ARBA00001933"/>
    </source>
</evidence>
<evidence type="ECO:0000313" key="5">
    <source>
        <dbReference type="EMBL" id="SEK39539.1"/>
    </source>
</evidence>
<evidence type="ECO:0000259" key="4">
    <source>
        <dbReference type="Pfam" id="PF00155"/>
    </source>
</evidence>
<dbReference type="SUPFAM" id="SSF53383">
    <property type="entry name" value="PLP-dependent transferases"/>
    <property type="match status" value="1"/>
</dbReference>
<dbReference type="PANTHER" id="PTHR42885">
    <property type="entry name" value="HISTIDINOL-PHOSPHATE AMINOTRANSFERASE-RELATED"/>
    <property type="match status" value="1"/>
</dbReference>
<name>A0A1H7GN93_9SPHN</name>
<comment type="cofactor">
    <cofactor evidence="1">
        <name>pyridoxal 5'-phosphate</name>
        <dbReference type="ChEBI" id="CHEBI:597326"/>
    </cofactor>
</comment>
<dbReference type="Gene3D" id="3.90.1150.10">
    <property type="entry name" value="Aspartate Aminotransferase, domain 1"/>
    <property type="match status" value="1"/>
</dbReference>
<dbReference type="Proteomes" id="UP000199214">
    <property type="component" value="Unassembled WGS sequence"/>
</dbReference>
<feature type="domain" description="Aminotransferase class I/classII large" evidence="4">
    <location>
        <begin position="67"/>
        <end position="322"/>
    </location>
</feature>
<dbReference type="PANTHER" id="PTHR42885:SF1">
    <property type="entry name" value="THREONINE-PHOSPHATE DECARBOXYLASE"/>
    <property type="match status" value="1"/>
</dbReference>
<organism evidence="5 6">
    <name type="scientific">Sphingomonas palmae</name>
    <dbReference type="NCBI Taxonomy" id="1855283"/>
    <lineage>
        <taxon>Bacteria</taxon>
        <taxon>Pseudomonadati</taxon>
        <taxon>Pseudomonadota</taxon>
        <taxon>Alphaproteobacteria</taxon>
        <taxon>Sphingomonadales</taxon>
        <taxon>Sphingomonadaceae</taxon>
        <taxon>Sphingomonas</taxon>
    </lineage>
</organism>
<evidence type="ECO:0000256" key="3">
    <source>
        <dbReference type="SAM" id="MobiDB-lite"/>
    </source>
</evidence>
<dbReference type="OrthoDB" id="9799304at2"/>
<gene>
    <name evidence="5" type="ORF">SAMN05216382_0324</name>
</gene>
<dbReference type="InterPro" id="IPR004839">
    <property type="entry name" value="Aminotransferase_I/II_large"/>
</dbReference>
<accession>A0A1H7GN93</accession>
<reference evidence="6" key="1">
    <citation type="submission" date="2016-10" db="EMBL/GenBank/DDBJ databases">
        <authorList>
            <person name="Varghese N."/>
            <person name="Submissions S."/>
        </authorList>
    </citation>
    <scope>NUCLEOTIDE SEQUENCE [LARGE SCALE GENOMIC DNA]</scope>
    <source>
        <strain evidence="6">JS21-1</strain>
    </source>
</reference>
<feature type="region of interest" description="Disordered" evidence="3">
    <location>
        <begin position="1"/>
        <end position="29"/>
    </location>
</feature>
<dbReference type="STRING" id="1855283.SAMN05216382_0324"/>
<dbReference type="InterPro" id="IPR015421">
    <property type="entry name" value="PyrdxlP-dep_Trfase_major"/>
</dbReference>
<evidence type="ECO:0000313" key="6">
    <source>
        <dbReference type="Proteomes" id="UP000199214"/>
    </source>
</evidence>
<dbReference type="EMBL" id="FNZZ01000001">
    <property type="protein sequence ID" value="SEK39539.1"/>
    <property type="molecule type" value="Genomic_DNA"/>
</dbReference>
<dbReference type="GO" id="GO:0030170">
    <property type="term" value="F:pyridoxal phosphate binding"/>
    <property type="evidence" value="ECO:0007669"/>
    <property type="project" value="InterPro"/>
</dbReference>
<evidence type="ECO:0000256" key="2">
    <source>
        <dbReference type="ARBA" id="ARBA00022898"/>
    </source>
</evidence>
<protein>
    <submittedName>
        <fullName evidence="5">L-threonine O-3-phosphate decarboxylase</fullName>
    </submittedName>
</protein>
<dbReference type="Gene3D" id="3.40.640.10">
    <property type="entry name" value="Type I PLP-dependent aspartate aminotransferase-like (Major domain)"/>
    <property type="match status" value="1"/>
</dbReference>
<dbReference type="Pfam" id="PF00155">
    <property type="entry name" value="Aminotran_1_2"/>
    <property type="match status" value="1"/>
</dbReference>
<keyword evidence="6" id="KW-1185">Reference proteome</keyword>
<dbReference type="InterPro" id="IPR015424">
    <property type="entry name" value="PyrdxlP-dep_Trfase"/>
</dbReference>
<feature type="compositionally biased region" description="Basic and acidic residues" evidence="3">
    <location>
        <begin position="20"/>
        <end position="29"/>
    </location>
</feature>
<proteinExistence type="predicted"/>
<keyword evidence="2" id="KW-0663">Pyridoxal phosphate</keyword>
<dbReference type="AlphaFoldDB" id="A0A1H7GN93"/>
<dbReference type="InterPro" id="IPR015422">
    <property type="entry name" value="PyrdxlP-dep_Trfase_small"/>
</dbReference>